<dbReference type="OrthoDB" id="2543932at2"/>
<dbReference type="PROSITE" id="PS00041">
    <property type="entry name" value="HTH_ARAC_FAMILY_1"/>
    <property type="match status" value="1"/>
</dbReference>
<evidence type="ECO:0000256" key="1">
    <source>
        <dbReference type="ARBA" id="ARBA00023015"/>
    </source>
</evidence>
<evidence type="ECO:0000259" key="5">
    <source>
        <dbReference type="PROSITE" id="PS01124"/>
    </source>
</evidence>
<name>A0A5R9GB21_9BACL</name>
<dbReference type="SUPFAM" id="SSF46689">
    <property type="entry name" value="Homeodomain-like"/>
    <property type="match status" value="2"/>
</dbReference>
<dbReference type="Proteomes" id="UP000309676">
    <property type="component" value="Unassembled WGS sequence"/>
</dbReference>
<dbReference type="Pfam" id="PF12833">
    <property type="entry name" value="HTH_18"/>
    <property type="match status" value="1"/>
</dbReference>
<dbReference type="InterPro" id="IPR001789">
    <property type="entry name" value="Sig_transdc_resp-reg_receiver"/>
</dbReference>
<dbReference type="InterPro" id="IPR020449">
    <property type="entry name" value="Tscrpt_reg_AraC-type_HTH"/>
</dbReference>
<evidence type="ECO:0000256" key="4">
    <source>
        <dbReference type="PROSITE-ProRule" id="PRU00169"/>
    </source>
</evidence>
<protein>
    <submittedName>
        <fullName evidence="7">Response regulator</fullName>
    </submittedName>
</protein>
<dbReference type="SMART" id="SM00448">
    <property type="entry name" value="REC"/>
    <property type="match status" value="1"/>
</dbReference>
<sequence length="554" mass="62668">MQKLLIVDDEPLAVNYLVETLLETPNLQLDIAKAYSGKEALAKLGSGGVDVLLTDIRMPGMNGMELADEILKRYPRCRVIFLTGYNDFEYVQSALRKGGVDYVLKTEGDAVIVAAIEKAVADIEAEVNEKQILQKARQQVHLALPSLRRDYLVEFLQGDVDGAAARRKRFEELDIDLDPGAPVFAALGRIDEWGSFAAPADRVLLFYSIHNIAEEYFKPAVRIVTFQYDRTRTVWLIQPKEGESAESARGAQEVCADRIQAACKSLLKVPFSIALSGEPVAWESVSSRIEELKLQLTFRLGAGEEVLLTALPGEEPSRRSSRLLHEIGRLRSNIHKLDLLESYMDNGMKGSFVDLYDELFQVDETLFSDEDGKWLGLEVFSHISAFFLTYMNKRELFGAIGKHVHTEKIYNADRHSGLHGMIDFFGKLGTAIAEHNGHRQKERTHDIIDRAHRYIHQFLHEELSLTKLAEVVYLSPPYFSRMYKQITGQGLLEYINETRIQKAKLLLKTTEKKIHDIAAEVGLESAPYFTRLFRKKVGVTPQEYRESSKGMEAL</sequence>
<feature type="domain" description="HTH araC/xylS-type" evidence="5">
    <location>
        <begin position="449"/>
        <end position="547"/>
    </location>
</feature>
<dbReference type="AlphaFoldDB" id="A0A5R9GB21"/>
<dbReference type="PANTHER" id="PTHR43280">
    <property type="entry name" value="ARAC-FAMILY TRANSCRIPTIONAL REGULATOR"/>
    <property type="match status" value="1"/>
</dbReference>
<dbReference type="PROSITE" id="PS50110">
    <property type="entry name" value="RESPONSE_REGULATORY"/>
    <property type="match status" value="1"/>
</dbReference>
<evidence type="ECO:0000313" key="8">
    <source>
        <dbReference type="Proteomes" id="UP000309676"/>
    </source>
</evidence>
<dbReference type="PROSITE" id="PS01124">
    <property type="entry name" value="HTH_ARAC_FAMILY_2"/>
    <property type="match status" value="1"/>
</dbReference>
<keyword evidence="2" id="KW-0238">DNA-binding</keyword>
<dbReference type="PRINTS" id="PR00032">
    <property type="entry name" value="HTHARAC"/>
</dbReference>
<dbReference type="InterPro" id="IPR018062">
    <property type="entry name" value="HTH_AraC-typ_CS"/>
</dbReference>
<dbReference type="InterPro" id="IPR009057">
    <property type="entry name" value="Homeodomain-like_sf"/>
</dbReference>
<keyword evidence="1" id="KW-0805">Transcription regulation</keyword>
<keyword evidence="3" id="KW-0804">Transcription</keyword>
<accession>A0A5R9GB21</accession>
<reference evidence="7 8" key="1">
    <citation type="submission" date="2019-05" db="EMBL/GenBank/DDBJ databases">
        <authorList>
            <person name="Narsing Rao M.P."/>
            <person name="Li W.J."/>
        </authorList>
    </citation>
    <scope>NUCLEOTIDE SEQUENCE [LARGE SCALE GENOMIC DNA]</scope>
    <source>
        <strain evidence="7 8">SYSU_K30003</strain>
    </source>
</reference>
<dbReference type="RefSeq" id="WP_138192975.1">
    <property type="nucleotide sequence ID" value="NZ_VCIW01000002.1"/>
</dbReference>
<keyword evidence="4" id="KW-0597">Phosphoprotein</keyword>
<evidence type="ECO:0000313" key="7">
    <source>
        <dbReference type="EMBL" id="TLS53657.1"/>
    </source>
</evidence>
<proteinExistence type="predicted"/>
<dbReference type="Gene3D" id="1.10.10.60">
    <property type="entry name" value="Homeodomain-like"/>
    <property type="match status" value="2"/>
</dbReference>
<dbReference type="GO" id="GO:0043565">
    <property type="term" value="F:sequence-specific DNA binding"/>
    <property type="evidence" value="ECO:0007669"/>
    <property type="project" value="InterPro"/>
</dbReference>
<dbReference type="CDD" id="cd17536">
    <property type="entry name" value="REC_YesN-like"/>
    <property type="match status" value="1"/>
</dbReference>
<dbReference type="Pfam" id="PF00072">
    <property type="entry name" value="Response_reg"/>
    <property type="match status" value="1"/>
</dbReference>
<dbReference type="EMBL" id="VCIW01000002">
    <property type="protein sequence ID" value="TLS53657.1"/>
    <property type="molecule type" value="Genomic_DNA"/>
</dbReference>
<dbReference type="PANTHER" id="PTHR43280:SF28">
    <property type="entry name" value="HTH-TYPE TRANSCRIPTIONAL ACTIVATOR RHAS"/>
    <property type="match status" value="1"/>
</dbReference>
<evidence type="ECO:0000256" key="2">
    <source>
        <dbReference type="ARBA" id="ARBA00023125"/>
    </source>
</evidence>
<organism evidence="7 8">
    <name type="scientific">Paenibacillus antri</name>
    <dbReference type="NCBI Taxonomy" id="2582848"/>
    <lineage>
        <taxon>Bacteria</taxon>
        <taxon>Bacillati</taxon>
        <taxon>Bacillota</taxon>
        <taxon>Bacilli</taxon>
        <taxon>Bacillales</taxon>
        <taxon>Paenibacillaceae</taxon>
        <taxon>Paenibacillus</taxon>
    </lineage>
</organism>
<dbReference type="Gene3D" id="3.40.50.2300">
    <property type="match status" value="1"/>
</dbReference>
<dbReference type="InterPro" id="IPR011006">
    <property type="entry name" value="CheY-like_superfamily"/>
</dbReference>
<dbReference type="GO" id="GO:0003700">
    <property type="term" value="F:DNA-binding transcription factor activity"/>
    <property type="evidence" value="ECO:0007669"/>
    <property type="project" value="InterPro"/>
</dbReference>
<evidence type="ECO:0000259" key="6">
    <source>
        <dbReference type="PROSITE" id="PS50110"/>
    </source>
</evidence>
<dbReference type="SMART" id="SM00342">
    <property type="entry name" value="HTH_ARAC"/>
    <property type="match status" value="1"/>
</dbReference>
<gene>
    <name evidence="7" type="ORF">FE782_05130</name>
</gene>
<feature type="domain" description="Response regulatory" evidence="6">
    <location>
        <begin position="3"/>
        <end position="120"/>
    </location>
</feature>
<keyword evidence="8" id="KW-1185">Reference proteome</keyword>
<evidence type="ECO:0000256" key="3">
    <source>
        <dbReference type="ARBA" id="ARBA00023163"/>
    </source>
</evidence>
<dbReference type="InterPro" id="IPR018060">
    <property type="entry name" value="HTH_AraC"/>
</dbReference>
<comment type="caution">
    <text evidence="7">The sequence shown here is derived from an EMBL/GenBank/DDBJ whole genome shotgun (WGS) entry which is preliminary data.</text>
</comment>
<feature type="modified residue" description="4-aspartylphosphate" evidence="4">
    <location>
        <position position="55"/>
    </location>
</feature>
<dbReference type="GO" id="GO:0000160">
    <property type="term" value="P:phosphorelay signal transduction system"/>
    <property type="evidence" value="ECO:0007669"/>
    <property type="project" value="InterPro"/>
</dbReference>
<dbReference type="SUPFAM" id="SSF52172">
    <property type="entry name" value="CheY-like"/>
    <property type="match status" value="1"/>
</dbReference>